<dbReference type="Pfam" id="PF13018">
    <property type="entry name" value="ESPR"/>
    <property type="match status" value="1"/>
</dbReference>
<organism evidence="3 4">
    <name type="scientific">Actinobacillus seminis</name>
    <dbReference type="NCBI Taxonomy" id="722"/>
    <lineage>
        <taxon>Bacteria</taxon>
        <taxon>Pseudomonadati</taxon>
        <taxon>Pseudomonadota</taxon>
        <taxon>Gammaproteobacteria</taxon>
        <taxon>Pasteurellales</taxon>
        <taxon>Pasteurellaceae</taxon>
        <taxon>Actinobacillus</taxon>
    </lineage>
</organism>
<accession>A0ABX4FQ20</accession>
<evidence type="ECO:0000256" key="1">
    <source>
        <dbReference type="SAM" id="MobiDB-lite"/>
    </source>
</evidence>
<proteinExistence type="predicted"/>
<evidence type="ECO:0000313" key="3">
    <source>
        <dbReference type="EMBL" id="OZN25880.1"/>
    </source>
</evidence>
<dbReference type="EMBL" id="NLFK01000001">
    <property type="protein sequence ID" value="OZN25880.1"/>
    <property type="molecule type" value="Genomic_DNA"/>
</dbReference>
<feature type="compositionally biased region" description="Polar residues" evidence="1">
    <location>
        <begin position="53"/>
        <end position="63"/>
    </location>
</feature>
<sequence length="63" mass="7289">MIRLVYFHFTWSLNMNNIFKVIWSKATRQPVVVSELSKSNGKVTSQTDKHTNTCDNIQGRGNF</sequence>
<keyword evidence="4" id="KW-1185">Reference proteome</keyword>
<dbReference type="InterPro" id="IPR024973">
    <property type="entry name" value="ESPR"/>
</dbReference>
<dbReference type="Proteomes" id="UP000215738">
    <property type="component" value="Unassembled WGS sequence"/>
</dbReference>
<dbReference type="RefSeq" id="WP_094945511.1">
    <property type="nucleotide sequence ID" value="NZ_UFSB01000001.1"/>
</dbReference>
<reference evidence="3 4" key="1">
    <citation type="submission" date="2017-07" db="EMBL/GenBank/DDBJ databases">
        <title>Virulence factors identified in Actinobacillus seminis.</title>
        <authorList>
            <person name="Negrete-Abascal E."/>
            <person name="Vaca-Pacheco S."/>
            <person name="Montes-Garcia F."/>
            <person name="Leyto-Gil A.M."/>
            <person name="Fragoso-Garcia E."/>
            <person name="Carvente-Garcia R."/>
            <person name="Perez-Agueros S."/>
            <person name="Castelan-Sanchez H.G."/>
            <person name="Garcia-Molina A."/>
            <person name="Villamar T.E."/>
            <person name="Vazquez-Cruz C."/>
        </authorList>
    </citation>
    <scope>NUCLEOTIDE SEQUENCE [LARGE SCALE GENOMIC DNA]</scope>
    <source>
        <strain evidence="3 4">ATCC 15768</strain>
    </source>
</reference>
<gene>
    <name evidence="3" type="ORF">CFY87_01340</name>
</gene>
<evidence type="ECO:0000259" key="2">
    <source>
        <dbReference type="Pfam" id="PF13018"/>
    </source>
</evidence>
<name>A0ABX4FQ20_9PAST</name>
<comment type="caution">
    <text evidence="3">The sequence shown here is derived from an EMBL/GenBank/DDBJ whole genome shotgun (WGS) entry which is preliminary data.</text>
</comment>
<feature type="region of interest" description="Disordered" evidence="1">
    <location>
        <begin position="42"/>
        <end position="63"/>
    </location>
</feature>
<evidence type="ECO:0000313" key="4">
    <source>
        <dbReference type="Proteomes" id="UP000215738"/>
    </source>
</evidence>
<feature type="domain" description="ESPR" evidence="2">
    <location>
        <begin position="15"/>
        <end position="49"/>
    </location>
</feature>
<protein>
    <recommendedName>
        <fullName evidence="2">ESPR domain-containing protein</fullName>
    </recommendedName>
</protein>